<dbReference type="GO" id="GO:0140098">
    <property type="term" value="F:catalytic activity, acting on RNA"/>
    <property type="evidence" value="ECO:0007669"/>
    <property type="project" value="UniProtKB-ARBA"/>
</dbReference>
<dbReference type="RefSeq" id="WP_173284295.1">
    <property type="nucleotide sequence ID" value="NZ_CP054020.1"/>
</dbReference>
<protein>
    <submittedName>
        <fullName evidence="3">RluA family pseudouridine synthase</fullName>
    </submittedName>
</protein>
<name>A0A7D4SZQ0_9GAMM</name>
<evidence type="ECO:0000256" key="1">
    <source>
        <dbReference type="ARBA" id="ARBA00010876"/>
    </source>
</evidence>
<reference evidence="3 4" key="1">
    <citation type="submission" date="2020-05" db="EMBL/GenBank/DDBJ databases">
        <title>Thiomicrorhabdus sediminis sp.nov. and Thiomicrorhabdus xiamenensis sp.nov., novel sulfur-oxidizing bacteria isolated from coastal sediment.</title>
        <authorList>
            <person name="Liu X."/>
        </authorList>
    </citation>
    <scope>NUCLEOTIDE SEQUENCE [LARGE SCALE GENOMIC DNA]</scope>
    <source>
        <strain evidence="3 4">G2</strain>
    </source>
</reference>
<dbReference type="GO" id="GO:0009982">
    <property type="term" value="F:pseudouridine synthase activity"/>
    <property type="evidence" value="ECO:0007669"/>
    <property type="project" value="InterPro"/>
</dbReference>
<keyword evidence="4" id="KW-1185">Reference proteome</keyword>
<dbReference type="GO" id="GO:0000455">
    <property type="term" value="P:enzyme-directed rRNA pseudouridine synthesis"/>
    <property type="evidence" value="ECO:0007669"/>
    <property type="project" value="TreeGrafter"/>
</dbReference>
<dbReference type="Pfam" id="PF00849">
    <property type="entry name" value="PseudoU_synth_2"/>
    <property type="match status" value="1"/>
</dbReference>
<dbReference type="AlphaFoldDB" id="A0A7D4SZQ0"/>
<sequence>MTEAKNAHLSEKPVSENPHFQAVAENETSALELLAQACPFSKAQLKDFAQKGAIWLNHGKKAEAIRRLKRTLKPGQQLDLYYNPKLLQQPLLGDQFQATLIQDFGAYSVWFKPRGMLSQGSKYGDFQSLPRWIELRSEQFFGQIRQCWQIHRLDRATEGLMLIAHNKKTAAALTRLFEEKRIHKTYLANVWGKPSQPEWSSHEPIDGKNATSHFKLIGNSEIDGHHFSRVEIAIETGRKHQIRKHLASANLPIIGDRLYGNAQLDQPYDFDLQLSAYKLRWICPISHSEQTIRLSDELLTLID</sequence>
<dbReference type="GO" id="GO:0003723">
    <property type="term" value="F:RNA binding"/>
    <property type="evidence" value="ECO:0007669"/>
    <property type="project" value="InterPro"/>
</dbReference>
<dbReference type="Proteomes" id="UP000504724">
    <property type="component" value="Chromosome"/>
</dbReference>
<dbReference type="InterPro" id="IPR006145">
    <property type="entry name" value="PsdUridine_synth_RsuA/RluA"/>
</dbReference>
<dbReference type="InterPro" id="IPR020103">
    <property type="entry name" value="PsdUridine_synth_cat_dom_sf"/>
</dbReference>
<organism evidence="3 4">
    <name type="scientific">Thiomicrorhabdus xiamenensis</name>
    <dbReference type="NCBI Taxonomy" id="2739063"/>
    <lineage>
        <taxon>Bacteria</taxon>
        <taxon>Pseudomonadati</taxon>
        <taxon>Pseudomonadota</taxon>
        <taxon>Gammaproteobacteria</taxon>
        <taxon>Thiotrichales</taxon>
        <taxon>Piscirickettsiaceae</taxon>
        <taxon>Thiomicrorhabdus</taxon>
    </lineage>
</organism>
<dbReference type="PANTHER" id="PTHR21600:SF87">
    <property type="entry name" value="RNA PSEUDOURIDYLATE SYNTHASE DOMAIN-CONTAINING PROTEIN 1"/>
    <property type="match status" value="1"/>
</dbReference>
<dbReference type="EMBL" id="CP054020">
    <property type="protein sequence ID" value="QKI88682.1"/>
    <property type="molecule type" value="Genomic_DNA"/>
</dbReference>
<evidence type="ECO:0000259" key="2">
    <source>
        <dbReference type="Pfam" id="PF00849"/>
    </source>
</evidence>
<accession>A0A7D4SZQ0</accession>
<proteinExistence type="inferred from homology"/>
<feature type="domain" description="Pseudouridine synthase RsuA/RluA-like" evidence="2">
    <location>
        <begin position="107"/>
        <end position="248"/>
    </location>
</feature>
<comment type="similarity">
    <text evidence="1">Belongs to the pseudouridine synthase RluA family.</text>
</comment>
<dbReference type="InterPro" id="IPR050188">
    <property type="entry name" value="RluA_PseudoU_synthase"/>
</dbReference>
<dbReference type="Gene3D" id="3.30.2350.10">
    <property type="entry name" value="Pseudouridine synthase"/>
    <property type="match status" value="1"/>
</dbReference>
<dbReference type="PANTHER" id="PTHR21600">
    <property type="entry name" value="MITOCHONDRIAL RNA PSEUDOURIDINE SYNTHASE"/>
    <property type="match status" value="1"/>
</dbReference>
<evidence type="ECO:0000313" key="4">
    <source>
        <dbReference type="Proteomes" id="UP000504724"/>
    </source>
</evidence>
<gene>
    <name evidence="3" type="ORF">HQN79_03405</name>
</gene>
<dbReference type="SUPFAM" id="SSF55120">
    <property type="entry name" value="Pseudouridine synthase"/>
    <property type="match status" value="1"/>
</dbReference>
<dbReference type="CDD" id="cd02869">
    <property type="entry name" value="PseudoU_synth_RluA_like"/>
    <property type="match status" value="1"/>
</dbReference>
<evidence type="ECO:0000313" key="3">
    <source>
        <dbReference type="EMBL" id="QKI88682.1"/>
    </source>
</evidence>
<dbReference type="KEGG" id="txa:HQN79_03405"/>